<sequence length="171" mass="19157">MKNFLRAFFIFAMVLCIHSKNFTKEVSFKNCQKNEWWIQNMSPSLPIDKKINFEAEIGIGENTGNSSHVVKYTLTNCTDLWCKGFENLTIEGVDCATNGSEPEKEPCAVSKILVNWSQNGTNLQTLSVKKLKNGCVKNFPTLGVEKKKPLAPGSVLQPFIKSIPMNPKLTK</sequence>
<dbReference type="OrthoDB" id="7651451at2759"/>
<gene>
    <name evidence="2" type="ORF">G9C98_006834</name>
</gene>
<proteinExistence type="predicted"/>
<comment type="caution">
    <text evidence="2">The sequence shown here is derived from an EMBL/GenBank/DDBJ whole genome shotgun (WGS) entry which is preliminary data.</text>
</comment>
<dbReference type="AlphaFoldDB" id="A0A8J5V7E1"/>
<accession>A0A8J5V7E1</accession>
<reference evidence="2" key="2">
    <citation type="submission" date="2021-04" db="EMBL/GenBank/DDBJ databases">
        <title>Genome-wide patterns of bracovirus chromosomal integration into multiple host tissues during parasitism.</title>
        <authorList>
            <person name="Chebbi M.A.C."/>
        </authorList>
    </citation>
    <scope>NUCLEOTIDE SEQUENCE</scope>
    <source>
        <tissue evidence="2">Whole body</tissue>
    </source>
</reference>
<evidence type="ECO:0000313" key="2">
    <source>
        <dbReference type="EMBL" id="KAG8035388.1"/>
    </source>
</evidence>
<protein>
    <submittedName>
        <fullName evidence="2">Uncharacterized protein</fullName>
    </submittedName>
</protein>
<name>A0A8J5V7E1_9HYME</name>
<keyword evidence="1" id="KW-0732">Signal</keyword>
<reference evidence="2" key="1">
    <citation type="submission" date="2020-03" db="EMBL/GenBank/DDBJ databases">
        <authorList>
            <person name="Chebbi M.A."/>
            <person name="Drezen J.M."/>
        </authorList>
    </citation>
    <scope>NUCLEOTIDE SEQUENCE</scope>
    <source>
        <tissue evidence="2">Whole body</tissue>
    </source>
</reference>
<feature type="chain" id="PRO_5035246836" evidence="1">
    <location>
        <begin position="20"/>
        <end position="171"/>
    </location>
</feature>
<dbReference type="Proteomes" id="UP000729913">
    <property type="component" value="Unassembled WGS sequence"/>
</dbReference>
<dbReference type="EMBL" id="JAAOIC020000060">
    <property type="protein sequence ID" value="KAG8035388.1"/>
    <property type="molecule type" value="Genomic_DNA"/>
</dbReference>
<keyword evidence="3" id="KW-1185">Reference proteome</keyword>
<feature type="signal peptide" evidence="1">
    <location>
        <begin position="1"/>
        <end position="19"/>
    </location>
</feature>
<evidence type="ECO:0000256" key="1">
    <source>
        <dbReference type="SAM" id="SignalP"/>
    </source>
</evidence>
<organism evidence="2 3">
    <name type="scientific">Cotesia typhae</name>
    <dbReference type="NCBI Taxonomy" id="2053667"/>
    <lineage>
        <taxon>Eukaryota</taxon>
        <taxon>Metazoa</taxon>
        <taxon>Ecdysozoa</taxon>
        <taxon>Arthropoda</taxon>
        <taxon>Hexapoda</taxon>
        <taxon>Insecta</taxon>
        <taxon>Pterygota</taxon>
        <taxon>Neoptera</taxon>
        <taxon>Endopterygota</taxon>
        <taxon>Hymenoptera</taxon>
        <taxon>Apocrita</taxon>
        <taxon>Ichneumonoidea</taxon>
        <taxon>Braconidae</taxon>
        <taxon>Microgastrinae</taxon>
        <taxon>Cotesia</taxon>
    </lineage>
</organism>
<evidence type="ECO:0000313" key="3">
    <source>
        <dbReference type="Proteomes" id="UP000729913"/>
    </source>
</evidence>